<dbReference type="Gene3D" id="1.10.1380.10">
    <property type="entry name" value="Neutral endopeptidase , domain2"/>
    <property type="match status" value="1"/>
</dbReference>
<evidence type="ECO:0000313" key="2">
    <source>
        <dbReference type="Proteomes" id="UP000024635"/>
    </source>
</evidence>
<dbReference type="EMBL" id="JARK01001721">
    <property type="protein sequence ID" value="EYB81375.1"/>
    <property type="molecule type" value="Genomic_DNA"/>
</dbReference>
<dbReference type="Proteomes" id="UP000024635">
    <property type="component" value="Unassembled WGS sequence"/>
</dbReference>
<protein>
    <recommendedName>
        <fullName evidence="3">Peptidase M13 N-terminal domain-containing protein</fullName>
    </recommendedName>
</protein>
<name>A0A016RSK6_9BILA</name>
<comment type="caution">
    <text evidence="1">The sequence shown here is derived from an EMBL/GenBank/DDBJ whole genome shotgun (WGS) entry which is preliminary data.</text>
</comment>
<evidence type="ECO:0008006" key="3">
    <source>
        <dbReference type="Google" id="ProtNLM"/>
    </source>
</evidence>
<sequence length="208" mass="23018">MGLAGAAARAQRAAARALSADARAKTPPTSGIEAQVNWTKYLLKTVPAIHHSYIINDPIVIAAKTQQETINSILLSTRKEVIVNYAMLLYALSWTEYMDEKYQEIVQGKDDVCFRTTLFQFHETLIANYERRTSGNQYVVARPALTTSQEESRGGQIACQSHLGHTSLCGSPAILLISHAVASLCLDVATRLEDSLNFFFFLEFASFL</sequence>
<reference evidence="2" key="1">
    <citation type="journal article" date="2015" name="Nat. Genet.">
        <title>The genome and transcriptome of the zoonotic hookworm Ancylostoma ceylanicum identify infection-specific gene families.</title>
        <authorList>
            <person name="Schwarz E.M."/>
            <person name="Hu Y."/>
            <person name="Antoshechkin I."/>
            <person name="Miller M.M."/>
            <person name="Sternberg P.W."/>
            <person name="Aroian R.V."/>
        </authorList>
    </citation>
    <scope>NUCLEOTIDE SEQUENCE</scope>
    <source>
        <strain evidence="2">HY135</strain>
    </source>
</reference>
<dbReference type="STRING" id="53326.A0A016RSK6"/>
<evidence type="ECO:0000313" key="1">
    <source>
        <dbReference type="EMBL" id="EYB81375.1"/>
    </source>
</evidence>
<proteinExistence type="predicted"/>
<dbReference type="InterPro" id="IPR042089">
    <property type="entry name" value="Peptidase_M13_dom_2"/>
</dbReference>
<dbReference type="AlphaFoldDB" id="A0A016RSK6"/>
<keyword evidence="2" id="KW-1185">Reference proteome</keyword>
<accession>A0A016RSK6</accession>
<organism evidence="1 2">
    <name type="scientific">Ancylostoma ceylanicum</name>
    <dbReference type="NCBI Taxonomy" id="53326"/>
    <lineage>
        <taxon>Eukaryota</taxon>
        <taxon>Metazoa</taxon>
        <taxon>Ecdysozoa</taxon>
        <taxon>Nematoda</taxon>
        <taxon>Chromadorea</taxon>
        <taxon>Rhabditida</taxon>
        <taxon>Rhabditina</taxon>
        <taxon>Rhabditomorpha</taxon>
        <taxon>Strongyloidea</taxon>
        <taxon>Ancylostomatidae</taxon>
        <taxon>Ancylostomatinae</taxon>
        <taxon>Ancylostoma</taxon>
    </lineage>
</organism>
<gene>
    <name evidence="1" type="primary">Acey_s0385.g422</name>
    <name evidence="1" type="ORF">Y032_0385g422</name>
</gene>